<comment type="caution">
    <text evidence="2">The sequence shown here is derived from an EMBL/GenBank/DDBJ whole genome shotgun (WGS) entry which is preliminary data.</text>
</comment>
<accession>A0A7K7SV75</accession>
<dbReference type="OrthoDB" id="10063988at2759"/>
<dbReference type="PROSITE" id="PS51034">
    <property type="entry name" value="ZP_2"/>
    <property type="match status" value="1"/>
</dbReference>
<feature type="non-terminal residue" evidence="2">
    <location>
        <position position="1"/>
    </location>
</feature>
<name>A0A7K7SV75_9TYRA</name>
<protein>
    <submittedName>
        <fullName evidence="2">DMBT1 protein</fullName>
    </submittedName>
</protein>
<gene>
    <name evidence="2" type="primary">Dmbt1_4</name>
    <name evidence="2" type="ORF">SAPAEN_R08903</name>
</gene>
<dbReference type="Proteomes" id="UP000589485">
    <property type="component" value="Unassembled WGS sequence"/>
</dbReference>
<dbReference type="InterPro" id="IPR055356">
    <property type="entry name" value="ZP-N"/>
</dbReference>
<dbReference type="EMBL" id="VZSY01000200">
    <property type="protein sequence ID" value="NXA08503.1"/>
    <property type="molecule type" value="Genomic_DNA"/>
</dbReference>
<evidence type="ECO:0000259" key="1">
    <source>
        <dbReference type="PROSITE" id="PS51034"/>
    </source>
</evidence>
<feature type="domain" description="ZP" evidence="1">
    <location>
        <begin position="3"/>
        <end position="59"/>
    </location>
</feature>
<sequence length="59" mass="6674">ALMCFPTYMRAVVDRHYLQSQGYSVRSISLPDSNCRPTITSTEVIFNIPYTGCGTQRQV</sequence>
<evidence type="ECO:0000313" key="3">
    <source>
        <dbReference type="Proteomes" id="UP000589485"/>
    </source>
</evidence>
<dbReference type="AlphaFoldDB" id="A0A7K7SV75"/>
<dbReference type="InterPro" id="IPR001507">
    <property type="entry name" value="ZP_dom"/>
</dbReference>
<reference evidence="2 3" key="1">
    <citation type="submission" date="2019-09" db="EMBL/GenBank/DDBJ databases">
        <title>Bird 10,000 Genomes (B10K) Project - Family phase.</title>
        <authorList>
            <person name="Zhang G."/>
        </authorList>
    </citation>
    <scope>NUCLEOTIDE SEQUENCE [LARGE SCALE GENOMIC DNA]</scope>
    <source>
        <strain evidence="2">B10K-DU-030-41</strain>
        <tissue evidence="2">Muscle</tissue>
    </source>
</reference>
<organism evidence="2 3">
    <name type="scientific">Sapayoa aenigma</name>
    <name type="common">broad-billed sapayoa</name>
    <dbReference type="NCBI Taxonomy" id="239371"/>
    <lineage>
        <taxon>Eukaryota</taxon>
        <taxon>Metazoa</taxon>
        <taxon>Chordata</taxon>
        <taxon>Craniata</taxon>
        <taxon>Vertebrata</taxon>
        <taxon>Euteleostomi</taxon>
        <taxon>Archelosauria</taxon>
        <taxon>Archosauria</taxon>
        <taxon>Dinosauria</taxon>
        <taxon>Saurischia</taxon>
        <taxon>Theropoda</taxon>
        <taxon>Coelurosauria</taxon>
        <taxon>Aves</taxon>
        <taxon>Neognathae</taxon>
        <taxon>Neoaves</taxon>
        <taxon>Telluraves</taxon>
        <taxon>Australaves</taxon>
        <taxon>Passeriformes</taxon>
        <taxon>Tyrannidae</taxon>
        <taxon>Sapayoa</taxon>
    </lineage>
</organism>
<feature type="non-terminal residue" evidence="2">
    <location>
        <position position="59"/>
    </location>
</feature>
<keyword evidence="3" id="KW-1185">Reference proteome</keyword>
<evidence type="ECO:0000313" key="2">
    <source>
        <dbReference type="EMBL" id="NXA08503.1"/>
    </source>
</evidence>
<proteinExistence type="predicted"/>
<dbReference type="Gene3D" id="2.60.40.3210">
    <property type="entry name" value="Zona pellucida, ZP-N domain"/>
    <property type="match status" value="1"/>
</dbReference>
<dbReference type="Pfam" id="PF23344">
    <property type="entry name" value="ZP-N"/>
    <property type="match status" value="1"/>
</dbReference>